<name>A0A9N9DYJ8_9GLOM</name>
<proteinExistence type="predicted"/>
<sequence>MDSYTFRSNLKKYTEEAIKDLEEVKKINDIEQQCNKVSFDVRKHKQKFEELKQ</sequence>
<evidence type="ECO:0000313" key="2">
    <source>
        <dbReference type="Proteomes" id="UP000789831"/>
    </source>
</evidence>
<dbReference type="OrthoDB" id="10649231at2759"/>
<keyword evidence="2" id="KW-1185">Reference proteome</keyword>
<evidence type="ECO:0000313" key="1">
    <source>
        <dbReference type="EMBL" id="CAG8657871.1"/>
    </source>
</evidence>
<protein>
    <submittedName>
        <fullName evidence="1">9274_t:CDS:1</fullName>
    </submittedName>
</protein>
<dbReference type="EMBL" id="CAJVPL010005409">
    <property type="protein sequence ID" value="CAG8657871.1"/>
    <property type="molecule type" value="Genomic_DNA"/>
</dbReference>
<dbReference type="Proteomes" id="UP000789831">
    <property type="component" value="Unassembled WGS sequence"/>
</dbReference>
<feature type="non-terminal residue" evidence="1">
    <location>
        <position position="53"/>
    </location>
</feature>
<reference evidence="1" key="1">
    <citation type="submission" date="2021-06" db="EMBL/GenBank/DDBJ databases">
        <authorList>
            <person name="Kallberg Y."/>
            <person name="Tangrot J."/>
            <person name="Rosling A."/>
        </authorList>
    </citation>
    <scope>NUCLEOTIDE SEQUENCE</scope>
    <source>
        <strain evidence="1">MT106</strain>
    </source>
</reference>
<gene>
    <name evidence="1" type="ORF">AGERDE_LOCUS11677</name>
</gene>
<organism evidence="1 2">
    <name type="scientific">Ambispora gerdemannii</name>
    <dbReference type="NCBI Taxonomy" id="144530"/>
    <lineage>
        <taxon>Eukaryota</taxon>
        <taxon>Fungi</taxon>
        <taxon>Fungi incertae sedis</taxon>
        <taxon>Mucoromycota</taxon>
        <taxon>Glomeromycotina</taxon>
        <taxon>Glomeromycetes</taxon>
        <taxon>Archaeosporales</taxon>
        <taxon>Ambisporaceae</taxon>
        <taxon>Ambispora</taxon>
    </lineage>
</organism>
<dbReference type="AlphaFoldDB" id="A0A9N9DYJ8"/>
<accession>A0A9N9DYJ8</accession>
<comment type="caution">
    <text evidence="1">The sequence shown here is derived from an EMBL/GenBank/DDBJ whole genome shotgun (WGS) entry which is preliminary data.</text>
</comment>